<evidence type="ECO:0000313" key="4">
    <source>
        <dbReference type="Proteomes" id="UP000444721"/>
    </source>
</evidence>
<evidence type="ECO:0000256" key="1">
    <source>
        <dbReference type="SAM" id="MobiDB-lite"/>
    </source>
</evidence>
<dbReference type="InterPro" id="IPR025340">
    <property type="entry name" value="DUF4246"/>
</dbReference>
<dbReference type="VEuPathDB" id="AmoebaDB:NF0114670"/>
<organism evidence="3 4">
    <name type="scientific">Naegleria fowleri</name>
    <name type="common">Brain eating amoeba</name>
    <dbReference type="NCBI Taxonomy" id="5763"/>
    <lineage>
        <taxon>Eukaryota</taxon>
        <taxon>Discoba</taxon>
        <taxon>Heterolobosea</taxon>
        <taxon>Tetramitia</taxon>
        <taxon>Eutetramitia</taxon>
        <taxon>Vahlkampfiidae</taxon>
        <taxon>Naegleria</taxon>
    </lineage>
</organism>
<dbReference type="GeneID" id="68111796"/>
<dbReference type="VEuPathDB" id="AmoebaDB:NfTy_082540"/>
<gene>
    <name evidence="3" type="ORF">FDP41_004578</name>
</gene>
<feature type="region of interest" description="Disordered" evidence="1">
    <location>
        <begin position="131"/>
        <end position="161"/>
    </location>
</feature>
<dbReference type="AlphaFoldDB" id="A0A6A5BUT3"/>
<keyword evidence="4" id="KW-1185">Reference proteome</keyword>
<evidence type="ECO:0000259" key="2">
    <source>
        <dbReference type="Pfam" id="PF14033"/>
    </source>
</evidence>
<dbReference type="OMA" id="HIMNEIT"/>
<comment type="caution">
    <text evidence="3">The sequence shown here is derived from an EMBL/GenBank/DDBJ whole genome shotgun (WGS) entry which is preliminary data.</text>
</comment>
<evidence type="ECO:0000313" key="3">
    <source>
        <dbReference type="EMBL" id="KAF0976679.1"/>
    </source>
</evidence>
<dbReference type="PANTHER" id="PTHR33119">
    <property type="entry name" value="IFI3P"/>
    <property type="match status" value="1"/>
</dbReference>
<dbReference type="EMBL" id="VFQX01000037">
    <property type="protein sequence ID" value="KAF0976679.1"/>
    <property type="molecule type" value="Genomic_DNA"/>
</dbReference>
<proteinExistence type="predicted"/>
<protein>
    <recommendedName>
        <fullName evidence="2">DUF4246 domain-containing protein</fullName>
    </recommendedName>
</protein>
<dbReference type="Pfam" id="PF14033">
    <property type="entry name" value="DUF4246"/>
    <property type="match status" value="2"/>
</dbReference>
<dbReference type="RefSeq" id="XP_044561392.1">
    <property type="nucleotide sequence ID" value="XM_044708007.1"/>
</dbReference>
<accession>A0A6A5BUT3</accession>
<dbReference type="VEuPathDB" id="AmoebaDB:FDP41_004578"/>
<sequence length="560" mass="65677">MAIKNKLPPSSPSEESDHSGKHLKLRKFSHSSQEDLSNDDETQNNNHNIKKHHPIQVNPLHVDLIVKEVVKKPNWKTKLDDLSDKWEEECLEQDISLASVQVAFDILRDIEFLGRGVKHCCGCCGAKPKKKRYNNEDEEDEKEDEKDDEENDEEDDEEENGYYPRDTKFCLCPCSHCALHFQEVSSFVCQTYDHLIPEELKKELKKEIETLVENTPEEKWDWHPGSNHQVLDIIHPSLYCYSKKYSHFVEGAQYLEKMKKKNEKKEDNSRPSFYMRGYKKPEPVINYSWMPTNFKIHENIGEYSVEPLSYINNVDPVTQKSLQDVICKILGRFIQPIKKYARTDTIQVIVKAANIIVTPEQQYYPGGTWHTEGLHENIIATGIYYYETENVKESFLEFRSSVDDTSIYYEQDNVEQAFVRSGLHDGDLLFRYLGRVETKQDLCIVFPNTCQHRVRHFFPLDPTKVAKRKILVFFVVDPFKPIVSTSDVDVQRRDFLTNRCLILSKILPVEVVVNNIVCFLPHMTRKQAEEERAALMKERKYHVKQENEEKFEREFSLCEH</sequence>
<feature type="domain" description="DUF4246" evidence="2">
    <location>
        <begin position="184"/>
        <end position="337"/>
    </location>
</feature>
<dbReference type="InterPro" id="IPR049192">
    <property type="entry name" value="DUF4246_C"/>
</dbReference>
<name>A0A6A5BUT3_NAEFO</name>
<feature type="region of interest" description="Disordered" evidence="1">
    <location>
        <begin position="1"/>
        <end position="55"/>
    </location>
</feature>
<feature type="domain" description="DUF4246" evidence="2">
    <location>
        <begin position="338"/>
        <end position="497"/>
    </location>
</feature>
<dbReference type="Proteomes" id="UP000444721">
    <property type="component" value="Unassembled WGS sequence"/>
</dbReference>
<feature type="compositionally biased region" description="Acidic residues" evidence="1">
    <location>
        <begin position="136"/>
        <end position="160"/>
    </location>
</feature>
<dbReference type="OrthoDB" id="415532at2759"/>
<dbReference type="PANTHER" id="PTHR33119:SF1">
    <property type="entry name" value="FE2OG DIOXYGENASE DOMAIN-CONTAINING PROTEIN"/>
    <property type="match status" value="1"/>
</dbReference>
<reference evidence="3 4" key="1">
    <citation type="journal article" date="2019" name="Sci. Rep.">
        <title>Nanopore sequencing improves the draft genome of the human pathogenic amoeba Naegleria fowleri.</title>
        <authorList>
            <person name="Liechti N."/>
            <person name="Schurch N."/>
            <person name="Bruggmann R."/>
            <person name="Wittwer M."/>
        </authorList>
    </citation>
    <scope>NUCLEOTIDE SEQUENCE [LARGE SCALE GENOMIC DNA]</scope>
    <source>
        <strain evidence="3 4">ATCC 30894</strain>
    </source>
</reference>